<dbReference type="AlphaFoldDB" id="A0A9P8ZXS7"/>
<proteinExistence type="predicted"/>
<organism evidence="2 3">
    <name type="scientific">Truncatella angustata</name>
    <dbReference type="NCBI Taxonomy" id="152316"/>
    <lineage>
        <taxon>Eukaryota</taxon>
        <taxon>Fungi</taxon>
        <taxon>Dikarya</taxon>
        <taxon>Ascomycota</taxon>
        <taxon>Pezizomycotina</taxon>
        <taxon>Sordariomycetes</taxon>
        <taxon>Xylariomycetidae</taxon>
        <taxon>Amphisphaeriales</taxon>
        <taxon>Sporocadaceae</taxon>
        <taxon>Truncatella</taxon>
    </lineage>
</organism>
<evidence type="ECO:0000256" key="1">
    <source>
        <dbReference type="SAM" id="MobiDB-lite"/>
    </source>
</evidence>
<feature type="region of interest" description="Disordered" evidence="1">
    <location>
        <begin position="168"/>
        <end position="221"/>
    </location>
</feature>
<feature type="compositionally biased region" description="Polar residues" evidence="1">
    <location>
        <begin position="179"/>
        <end position="202"/>
    </location>
</feature>
<keyword evidence="3" id="KW-1185">Reference proteome</keyword>
<protein>
    <submittedName>
        <fullName evidence="2">Uncharacterized protein</fullName>
    </submittedName>
</protein>
<dbReference type="EMBL" id="JAGPXC010000005">
    <property type="protein sequence ID" value="KAH6653328.1"/>
    <property type="molecule type" value="Genomic_DNA"/>
</dbReference>
<accession>A0A9P8ZXS7</accession>
<feature type="compositionally biased region" description="Basic and acidic residues" evidence="1">
    <location>
        <begin position="205"/>
        <end position="214"/>
    </location>
</feature>
<reference evidence="2" key="1">
    <citation type="journal article" date="2021" name="Nat. Commun.">
        <title>Genetic determinants of endophytism in the Arabidopsis root mycobiome.</title>
        <authorList>
            <person name="Mesny F."/>
            <person name="Miyauchi S."/>
            <person name="Thiergart T."/>
            <person name="Pickel B."/>
            <person name="Atanasova L."/>
            <person name="Karlsson M."/>
            <person name="Huettel B."/>
            <person name="Barry K.W."/>
            <person name="Haridas S."/>
            <person name="Chen C."/>
            <person name="Bauer D."/>
            <person name="Andreopoulos W."/>
            <person name="Pangilinan J."/>
            <person name="LaButti K."/>
            <person name="Riley R."/>
            <person name="Lipzen A."/>
            <person name="Clum A."/>
            <person name="Drula E."/>
            <person name="Henrissat B."/>
            <person name="Kohler A."/>
            <person name="Grigoriev I.V."/>
            <person name="Martin F.M."/>
            <person name="Hacquard S."/>
        </authorList>
    </citation>
    <scope>NUCLEOTIDE SEQUENCE</scope>
    <source>
        <strain evidence="2">MPI-SDFR-AT-0073</strain>
    </source>
</reference>
<evidence type="ECO:0000313" key="3">
    <source>
        <dbReference type="Proteomes" id="UP000758603"/>
    </source>
</evidence>
<gene>
    <name evidence="2" type="ORF">BKA67DRAFT_537012</name>
</gene>
<sequence>MNGPTKYVSGPKEHCLVSFGPAISTSAAPRKKIQKRGPYVYLGQNIVSYDLSTLIINRKSSFCRELPNSLHTHGISQRLGLTRKPSYQNLRDSSSACSPPKDLRSVLQHKPQTTEHQKISNFPCQVVPQDERGSLTAPGGDPYTAGAPKVTYDRALRLAESYRALLPDMRTPEPGCSGPEQSKAGNNHTQNSGPTTSPTTQRPRILVDSDDGRNARAPSIAASSVTAVESDVCEGLYGNAPVHKMNNDETHTLTVKIGMSQNDDWSTYASLQMCLDLFTDELVGALFLKRHPEEGEARSSKLQILLLIESYEAMIEISRQKMLCWPEADDLIHIREGIRILNHWLHCLYRMYDDSFSS</sequence>
<dbReference type="RefSeq" id="XP_045957605.1">
    <property type="nucleotide sequence ID" value="XM_046100246.1"/>
</dbReference>
<dbReference type="GeneID" id="70129138"/>
<name>A0A9P8ZXS7_9PEZI</name>
<dbReference type="Proteomes" id="UP000758603">
    <property type="component" value="Unassembled WGS sequence"/>
</dbReference>
<evidence type="ECO:0000313" key="2">
    <source>
        <dbReference type="EMBL" id="KAH6653328.1"/>
    </source>
</evidence>
<comment type="caution">
    <text evidence="2">The sequence shown here is derived from an EMBL/GenBank/DDBJ whole genome shotgun (WGS) entry which is preliminary data.</text>
</comment>
<dbReference type="OrthoDB" id="4581101at2759"/>